<keyword evidence="2" id="KW-0472">Membrane</keyword>
<feature type="signal peptide" evidence="3">
    <location>
        <begin position="1"/>
        <end position="39"/>
    </location>
</feature>
<evidence type="ECO:0000256" key="2">
    <source>
        <dbReference type="SAM" id="Phobius"/>
    </source>
</evidence>
<feature type="region of interest" description="Disordered" evidence="1">
    <location>
        <begin position="232"/>
        <end position="264"/>
    </location>
</feature>
<dbReference type="EMBL" id="JBAGLP010000110">
    <property type="protein sequence ID" value="MEG3614297.1"/>
    <property type="molecule type" value="Genomic_DNA"/>
</dbReference>
<gene>
    <name evidence="5" type="ORF">V5O49_04080</name>
</gene>
<evidence type="ECO:0000313" key="6">
    <source>
        <dbReference type="Proteomes" id="UP001310387"/>
    </source>
</evidence>
<feature type="transmembrane region" description="Helical" evidence="2">
    <location>
        <begin position="200"/>
        <end position="218"/>
    </location>
</feature>
<dbReference type="Gene3D" id="3.10.310.50">
    <property type="match status" value="1"/>
</dbReference>
<evidence type="ECO:0000259" key="4">
    <source>
        <dbReference type="Pfam" id="PF04536"/>
    </source>
</evidence>
<keyword evidence="2" id="KW-0812">Transmembrane</keyword>
<dbReference type="Proteomes" id="UP001310387">
    <property type="component" value="Unassembled WGS sequence"/>
</dbReference>
<comment type="caution">
    <text evidence="5">The sequence shown here is derived from an EMBL/GenBank/DDBJ whole genome shotgun (WGS) entry which is preliminary data.</text>
</comment>
<dbReference type="Pfam" id="PF04536">
    <property type="entry name" value="TPM_phosphatase"/>
    <property type="match status" value="1"/>
</dbReference>
<keyword evidence="3" id="KW-0732">Signal</keyword>
<proteinExistence type="predicted"/>
<dbReference type="InterPro" id="IPR007621">
    <property type="entry name" value="TPM_dom"/>
</dbReference>
<reference evidence="5" key="1">
    <citation type="journal article" date="2024" name="Antonie Van Leeuwenhoek">
        <title>Isoptericola haloaureus sp. nov., a dimorphic actinobacterium isolated from mangrove sediments of southeast India, implicating biosaline agricultural significance through nitrogen fixation and salt tolerance genes.</title>
        <authorList>
            <person name="Prathaban M."/>
            <person name="Prathiviraj R."/>
            <person name="Ravichandran M."/>
            <person name="Natarajan S.D."/>
            <person name="Sobanaa M."/>
            <person name="Hari Krishna Kumar S."/>
            <person name="Chandrasekar V."/>
            <person name="Selvin J."/>
        </authorList>
    </citation>
    <scope>NUCLEOTIDE SEQUENCE</scope>
    <source>
        <strain evidence="5">MP1014</strain>
    </source>
</reference>
<reference evidence="5" key="2">
    <citation type="submission" date="2024-02" db="EMBL/GenBank/DDBJ databases">
        <authorList>
            <person name="Prathaban M."/>
            <person name="Mythili R."/>
            <person name="Sharmila Devi N."/>
            <person name="Sobanaa M."/>
            <person name="Prathiviraj R."/>
            <person name="Selvin J."/>
        </authorList>
    </citation>
    <scope>NUCLEOTIDE SEQUENCE</scope>
    <source>
        <strain evidence="5">MP1014</strain>
    </source>
</reference>
<name>A0ABU7Z4E6_9MICO</name>
<feature type="domain" description="TPM" evidence="4">
    <location>
        <begin position="56"/>
        <end position="172"/>
    </location>
</feature>
<sequence length="716" mass="73993">MIPSLRTERRRPVSPVVAVLTLAVAVAALGAVATGPAHAVGPVTAEAPLSELDGDVTDVAGVLDETGAAAVQSSLDELATETPYQLFVVYVDRFDGLDGREWADATANNARLGTEDVLLAVATEDRLYGMSWDNNIDLSEQQLDAVRDAAVDALRADDWAGATVAAVDTLLAVTGSDGASSGAAAGTGTDDGGGGGVPGILVWVAIGAVVVVGGFFLVRRARQKDADLARRGAAAAARRRRTASSAAKRPGRGRTAGPDPDRFAGLGLEEMRQRAGSALVAVDDAVKTSEQELAFAEAEFGVEETREFSAALDAARQEVAAAFHARQVLEETPDDTFGEHEGLAAIITRCETAAASLDAQTDAFDELRRIRARAPEILDEAERRAGEISARIEIARHTVAGLAATYPASALASISTNPDQAESLVANAREIVASGREALRRRKRAVAVTDARAAQNALGQAMTLLESVASAGDVLADAGTRLETGIASITQDIVDADRLAPGDERVRSAAAEAREAADQARDAKEGGDPLAALTRLAAAEAALDDALAPSRQQAESDARARALLRDVLGRTESHLRSTRDYITTRRGAVGADARTRLAEAERLVAEARSLQRTDPQAALAAAQQAERYGQQAAQMAQQDTTGWDMRYGSGGPRRGADVGGMILGGILIDSMMRGGRRRGRFGSTGGFGGGFGGGLGGGGRGGFGGGFGGGGAGGRF</sequence>
<protein>
    <submittedName>
        <fullName evidence="5">TPM domain-containing protein</fullName>
    </submittedName>
</protein>
<evidence type="ECO:0000256" key="1">
    <source>
        <dbReference type="SAM" id="MobiDB-lite"/>
    </source>
</evidence>
<keyword evidence="2" id="KW-1133">Transmembrane helix</keyword>
<evidence type="ECO:0000313" key="5">
    <source>
        <dbReference type="EMBL" id="MEG3614297.1"/>
    </source>
</evidence>
<feature type="chain" id="PRO_5045098113" evidence="3">
    <location>
        <begin position="40"/>
        <end position="716"/>
    </location>
</feature>
<organism evidence="5 6">
    <name type="scientific">Isoptericola haloaureus</name>
    <dbReference type="NCBI Taxonomy" id="1542902"/>
    <lineage>
        <taxon>Bacteria</taxon>
        <taxon>Bacillati</taxon>
        <taxon>Actinomycetota</taxon>
        <taxon>Actinomycetes</taxon>
        <taxon>Micrococcales</taxon>
        <taxon>Promicromonosporaceae</taxon>
        <taxon>Isoptericola</taxon>
    </lineage>
</organism>
<keyword evidence="6" id="KW-1185">Reference proteome</keyword>
<accession>A0ABU7Z4E6</accession>
<evidence type="ECO:0000256" key="3">
    <source>
        <dbReference type="SAM" id="SignalP"/>
    </source>
</evidence>